<keyword evidence="1" id="KW-0732">Signal</keyword>
<dbReference type="Proteomes" id="UP000054359">
    <property type="component" value="Unassembled WGS sequence"/>
</dbReference>
<evidence type="ECO:0000313" key="3">
    <source>
        <dbReference type="Proteomes" id="UP000054359"/>
    </source>
</evidence>
<dbReference type="EMBL" id="KK112445">
    <property type="protein sequence ID" value="KFM57682.1"/>
    <property type="molecule type" value="Genomic_DNA"/>
</dbReference>
<accession>A0A087SXU3</accession>
<protein>
    <submittedName>
        <fullName evidence="2">Uncharacterized protein</fullName>
    </submittedName>
</protein>
<gene>
    <name evidence="2" type="ORF">X975_18831</name>
</gene>
<keyword evidence="3" id="KW-1185">Reference proteome</keyword>
<proteinExistence type="predicted"/>
<reference evidence="2 3" key="1">
    <citation type="submission" date="2013-11" db="EMBL/GenBank/DDBJ databases">
        <title>Genome sequencing of Stegodyphus mimosarum.</title>
        <authorList>
            <person name="Bechsgaard J."/>
        </authorList>
    </citation>
    <scope>NUCLEOTIDE SEQUENCE [LARGE SCALE GENOMIC DNA]</scope>
</reference>
<sequence>MWIFGVLLWCQLFVCGIKAEEHICLENPITLCQEDDFLLRFLFLERFPTEREIKEMCQSAVVFINCLREYKENCGSVEGTTLSSTETFVKMQNVITEVCNENSSLYEVYVTNVDCLVALNDKLSTCEDKARSVFVAYQEFQSKAVRERDDPY</sequence>
<name>A0A087SXU3_STEMI</name>
<dbReference type="AlphaFoldDB" id="A0A087SXU3"/>
<dbReference type="OMA" id="EYKENCG"/>
<evidence type="ECO:0000313" key="2">
    <source>
        <dbReference type="EMBL" id="KFM57682.1"/>
    </source>
</evidence>
<feature type="non-terminal residue" evidence="2">
    <location>
        <position position="152"/>
    </location>
</feature>
<dbReference type="OrthoDB" id="6420751at2759"/>
<feature type="chain" id="PRO_5001829145" evidence="1">
    <location>
        <begin position="20"/>
        <end position="152"/>
    </location>
</feature>
<organism evidence="2 3">
    <name type="scientific">Stegodyphus mimosarum</name>
    <name type="common">African social velvet spider</name>
    <dbReference type="NCBI Taxonomy" id="407821"/>
    <lineage>
        <taxon>Eukaryota</taxon>
        <taxon>Metazoa</taxon>
        <taxon>Ecdysozoa</taxon>
        <taxon>Arthropoda</taxon>
        <taxon>Chelicerata</taxon>
        <taxon>Arachnida</taxon>
        <taxon>Araneae</taxon>
        <taxon>Araneomorphae</taxon>
        <taxon>Entelegynae</taxon>
        <taxon>Eresoidea</taxon>
        <taxon>Eresidae</taxon>
        <taxon>Stegodyphus</taxon>
    </lineage>
</organism>
<feature type="signal peptide" evidence="1">
    <location>
        <begin position="1"/>
        <end position="19"/>
    </location>
</feature>
<evidence type="ECO:0000256" key="1">
    <source>
        <dbReference type="SAM" id="SignalP"/>
    </source>
</evidence>